<evidence type="ECO:0008006" key="3">
    <source>
        <dbReference type="Google" id="ProtNLM"/>
    </source>
</evidence>
<dbReference type="eggNOG" id="KOG0376">
    <property type="taxonomic scope" value="Eukaryota"/>
</dbReference>
<name>H3GX06_PHYRM</name>
<evidence type="ECO:0000313" key="2">
    <source>
        <dbReference type="Proteomes" id="UP000005238"/>
    </source>
</evidence>
<dbReference type="EnsemblProtists" id="Phyra82081">
    <property type="protein sequence ID" value="Phyra82081"/>
    <property type="gene ID" value="Phyra82081"/>
</dbReference>
<dbReference type="STRING" id="164328.H3GX06"/>
<reference evidence="2" key="1">
    <citation type="journal article" date="2006" name="Science">
        <title>Phytophthora genome sequences uncover evolutionary origins and mechanisms of pathogenesis.</title>
        <authorList>
            <person name="Tyler B.M."/>
            <person name="Tripathy S."/>
            <person name="Zhang X."/>
            <person name="Dehal P."/>
            <person name="Jiang R.H."/>
            <person name="Aerts A."/>
            <person name="Arredondo F.D."/>
            <person name="Baxter L."/>
            <person name="Bensasson D."/>
            <person name="Beynon J.L."/>
            <person name="Chapman J."/>
            <person name="Damasceno C.M."/>
            <person name="Dorrance A.E."/>
            <person name="Dou D."/>
            <person name="Dickerman A.W."/>
            <person name="Dubchak I.L."/>
            <person name="Garbelotto M."/>
            <person name="Gijzen M."/>
            <person name="Gordon S.G."/>
            <person name="Govers F."/>
            <person name="Grunwald N.J."/>
            <person name="Huang W."/>
            <person name="Ivors K.L."/>
            <person name="Jones R.W."/>
            <person name="Kamoun S."/>
            <person name="Krampis K."/>
            <person name="Lamour K.H."/>
            <person name="Lee M.K."/>
            <person name="McDonald W.H."/>
            <person name="Medina M."/>
            <person name="Meijer H.J."/>
            <person name="Nordberg E.K."/>
            <person name="Maclean D.J."/>
            <person name="Ospina-Giraldo M.D."/>
            <person name="Morris P.F."/>
            <person name="Phuntumart V."/>
            <person name="Putnam N.H."/>
            <person name="Rash S."/>
            <person name="Rose J.K."/>
            <person name="Sakihama Y."/>
            <person name="Salamov A.A."/>
            <person name="Savidor A."/>
            <person name="Scheuring C.F."/>
            <person name="Smith B.M."/>
            <person name="Sobral B.W."/>
            <person name="Terry A."/>
            <person name="Torto-Alalibo T.A."/>
            <person name="Win J."/>
            <person name="Xu Z."/>
            <person name="Zhang H."/>
            <person name="Grigoriev I.V."/>
            <person name="Rokhsar D.S."/>
            <person name="Boore J.L."/>
        </authorList>
    </citation>
    <scope>NUCLEOTIDE SEQUENCE [LARGE SCALE GENOMIC DNA]</scope>
    <source>
        <strain evidence="2">Pr102</strain>
    </source>
</reference>
<dbReference type="InParanoid" id="H3GX06"/>
<proteinExistence type="predicted"/>
<reference evidence="1" key="2">
    <citation type="submission" date="2015-06" db="UniProtKB">
        <authorList>
            <consortium name="EnsemblProtists"/>
        </authorList>
    </citation>
    <scope>IDENTIFICATION</scope>
    <source>
        <strain evidence="1">Pr102</strain>
    </source>
</reference>
<keyword evidence="2" id="KW-1185">Reference proteome</keyword>
<dbReference type="VEuPathDB" id="FungiDB:KRP23_13093"/>
<dbReference type="VEuPathDB" id="FungiDB:KRP22_4092"/>
<organism evidence="1 2">
    <name type="scientific">Phytophthora ramorum</name>
    <name type="common">Sudden oak death agent</name>
    <dbReference type="NCBI Taxonomy" id="164328"/>
    <lineage>
        <taxon>Eukaryota</taxon>
        <taxon>Sar</taxon>
        <taxon>Stramenopiles</taxon>
        <taxon>Oomycota</taxon>
        <taxon>Peronosporomycetes</taxon>
        <taxon>Peronosporales</taxon>
        <taxon>Peronosporaceae</taxon>
        <taxon>Phytophthora</taxon>
    </lineage>
</organism>
<dbReference type="EMBL" id="DS566064">
    <property type="status" value="NOT_ANNOTATED_CDS"/>
    <property type="molecule type" value="Genomic_DNA"/>
</dbReference>
<dbReference type="HOGENOM" id="CLU_1614053_0_0_1"/>
<evidence type="ECO:0000313" key="1">
    <source>
        <dbReference type="EnsemblProtists" id="Phyra82081"/>
    </source>
</evidence>
<protein>
    <recommendedName>
        <fullName evidence="3">PH domain-containing protein</fullName>
    </recommendedName>
</protein>
<dbReference type="Proteomes" id="UP000005238">
    <property type="component" value="Unassembled WGS sequence"/>
</dbReference>
<accession>H3GX06</accession>
<dbReference type="AlphaFoldDB" id="H3GX06"/>
<sequence length="165" mass="18914">MLGRLCCALQPMDTEAFAARVSLGRGIPGEDPMNNYYGDEKLMEGTLIKLGDYAHFRYFLLFRNGRFCYYEMPTSTATPNVAPKFQAKLTSKHLRGVMMINASVNAKDLAKNEEEYDADLLKRGFVFNRRKLEMQLTGYSPAGLLMSWKLRAGKDAVYLKWERYI</sequence>